<evidence type="ECO:0000313" key="6">
    <source>
        <dbReference type="Proteomes" id="UP000124770"/>
    </source>
</evidence>
<keyword evidence="1 3" id="KW-1048">Host nucleus</keyword>
<name>A0A0F7JHH3_9INFA</name>
<proteinExistence type="inferred from homology"/>
<dbReference type="GO" id="GO:0016020">
    <property type="term" value="C:membrane"/>
    <property type="evidence" value="ECO:0007669"/>
    <property type="project" value="UniProtKB-UniRule"/>
</dbReference>
<evidence type="ECO:0000256" key="1">
    <source>
        <dbReference type="ARBA" id="ARBA00022562"/>
    </source>
</evidence>
<dbReference type="GO" id="GO:0042025">
    <property type="term" value="C:host cell nucleus"/>
    <property type="evidence" value="ECO:0007669"/>
    <property type="project" value="UniProtKB-SubCell"/>
</dbReference>
<dbReference type="EMBL" id="KR137668">
    <property type="protein sequence ID" value="AKH14701.1"/>
    <property type="molecule type" value="Viral_cRNA"/>
</dbReference>
<dbReference type="InterPro" id="IPR021045">
    <property type="entry name" value="Flu_proapoptotic_PB1-F2"/>
</dbReference>
<gene>
    <name evidence="5" type="primary">PB1-F2</name>
    <name evidence="3" type="synonym">PB1</name>
</gene>
<dbReference type="Proteomes" id="UP000124770">
    <property type="component" value="Genome"/>
</dbReference>
<evidence type="ECO:0000256" key="2">
    <source>
        <dbReference type="ARBA" id="ARBA00023200"/>
    </source>
</evidence>
<dbReference type="GO" id="GO:0044164">
    <property type="term" value="C:host cell cytosol"/>
    <property type="evidence" value="ECO:0007669"/>
    <property type="project" value="UniProtKB-SubCell"/>
</dbReference>
<comment type="subcellular location">
    <subcellularLocation>
        <location evidence="3">Host nucleus</location>
    </subcellularLocation>
    <subcellularLocation>
        <location evidence="3">Host cytoplasm</location>
        <location evidence="3">Host cytosol</location>
    </subcellularLocation>
</comment>
<evidence type="ECO:0000256" key="3">
    <source>
        <dbReference type="HAMAP-Rule" id="MF_04064"/>
    </source>
</evidence>
<feature type="region of interest" description="Disordered" evidence="4">
    <location>
        <begin position="1"/>
        <end position="28"/>
    </location>
</feature>
<evidence type="ECO:0000313" key="5">
    <source>
        <dbReference type="EMBL" id="AKH14701.1"/>
    </source>
</evidence>
<organism evidence="5 6">
    <name type="scientific">Influenza A virus</name>
    <name type="common">A/chicken/TC/a504/2015(H5N2)</name>
    <dbReference type="NCBI Taxonomy" id="1643280"/>
    <lineage>
        <taxon>Viruses</taxon>
        <taxon>Riboviria</taxon>
        <taxon>Orthornavirae</taxon>
        <taxon>Negarnaviricota</taxon>
        <taxon>Polyploviricotina</taxon>
        <taxon>Insthoviricetes</taxon>
        <taxon>Articulavirales</taxon>
        <taxon>Orthomyxoviridae</taxon>
        <taxon>Alphainfluenzavirus</taxon>
        <taxon>Alphainfluenzavirus influenzae</taxon>
        <taxon>Influenza A virus</taxon>
    </lineage>
</organism>
<evidence type="ECO:0000256" key="4">
    <source>
        <dbReference type="SAM" id="MobiDB-lite"/>
    </source>
</evidence>
<sequence>MGQEQDTPWTQSIEHINTQRTESGQQTQKLEHLNSTQLMAHYPRTMSQVDTHKQIVC</sequence>
<reference evidence="5 6" key="1">
    <citation type="submission" date="2015-04" db="EMBL/GenBank/DDBJ databases">
        <title>Genetic characterization of the 'conventional' H5N2 avian influenza viruses isolated from chickens in Taiwan between 2013 and 2015.</title>
        <authorList>
            <person name="Cheng M.-C."/>
            <person name="Tan D.-H."/>
            <person name="Chen L.-H."/>
            <person name="Liu Y.-P."/>
            <person name="Lin Y.-J."/>
            <person name="Tsai H.-J."/>
            <person name="Chang P.-C."/>
        </authorList>
    </citation>
    <scope>NUCLEOTIDE SEQUENCE [LARGE SCALE GENOMIC DNA]</scope>
    <source>
        <strain evidence="5">A/chicken/TC/a504/2015</strain>
    </source>
</reference>
<accession>A0A0F7JHH3</accession>
<dbReference type="HAMAP" id="MF_04064">
    <property type="entry name" value="INFV_PB1F2"/>
    <property type="match status" value="1"/>
</dbReference>
<comment type="function">
    <text evidence="3">May play an important role in promoting lung pathology in both primary viral infection and secondary bacterial infection.</text>
</comment>
<comment type="similarity">
    <text evidence="3">Belongs to the influenza viruses PB1-F2 family.</text>
</comment>
<dbReference type="Pfam" id="PF11986">
    <property type="entry name" value="PB1-F2"/>
    <property type="match status" value="1"/>
</dbReference>
<keyword evidence="2 3" id="KW-1035">Host cytoplasm</keyword>
<protein>
    <recommendedName>
        <fullName evidence="3">Protein PB1-F2</fullName>
    </recommendedName>
</protein>